<comment type="subcellular location">
    <subcellularLocation>
        <location evidence="1">Cell membrane</location>
        <topology evidence="1">Multi-pass membrane protein</topology>
    </subcellularLocation>
</comment>
<organism evidence="17 18">
    <name type="scientific">Gymnodraco acuticeps</name>
    <name type="common">Antarctic dragonfish</name>
    <dbReference type="NCBI Taxonomy" id="8218"/>
    <lineage>
        <taxon>Eukaryota</taxon>
        <taxon>Metazoa</taxon>
        <taxon>Chordata</taxon>
        <taxon>Craniata</taxon>
        <taxon>Vertebrata</taxon>
        <taxon>Euteleostomi</taxon>
        <taxon>Actinopterygii</taxon>
        <taxon>Neopterygii</taxon>
        <taxon>Teleostei</taxon>
        <taxon>Neoteleostei</taxon>
        <taxon>Acanthomorphata</taxon>
        <taxon>Eupercaria</taxon>
        <taxon>Perciformes</taxon>
        <taxon>Notothenioidei</taxon>
        <taxon>Bathydraconidae</taxon>
        <taxon>Gymnodraco</taxon>
    </lineage>
</organism>
<evidence type="ECO:0000256" key="4">
    <source>
        <dbReference type="ARBA" id="ARBA00022729"/>
    </source>
</evidence>
<evidence type="ECO:0000256" key="7">
    <source>
        <dbReference type="ARBA" id="ARBA00023136"/>
    </source>
</evidence>
<feature type="signal peptide" evidence="14">
    <location>
        <begin position="1"/>
        <end position="18"/>
    </location>
</feature>
<keyword evidence="10" id="KW-0325">Glycoprotein</keyword>
<dbReference type="GO" id="GO:0007189">
    <property type="term" value="P:adenylate cyclase-activating G protein-coupled receptor signaling pathway"/>
    <property type="evidence" value="ECO:0007669"/>
    <property type="project" value="TreeGrafter"/>
</dbReference>
<dbReference type="GeneID" id="117556543"/>
<protein>
    <submittedName>
        <fullName evidence="18">Adhesion G-protein coupled receptor G1-like isoform X1</fullName>
    </submittedName>
</protein>
<evidence type="ECO:0000259" key="15">
    <source>
        <dbReference type="PROSITE" id="PS50221"/>
    </source>
</evidence>
<proteinExistence type="predicted"/>
<dbReference type="Proteomes" id="UP000515161">
    <property type="component" value="Unplaced"/>
</dbReference>
<evidence type="ECO:0000256" key="5">
    <source>
        <dbReference type="ARBA" id="ARBA00022989"/>
    </source>
</evidence>
<name>A0A6P8VMA2_GYMAC</name>
<keyword evidence="7 13" id="KW-0472">Membrane</keyword>
<dbReference type="PANTHER" id="PTHR12011">
    <property type="entry name" value="ADHESION G-PROTEIN COUPLED RECEPTOR"/>
    <property type="match status" value="1"/>
</dbReference>
<dbReference type="Pfam" id="PF00002">
    <property type="entry name" value="7tm_2"/>
    <property type="match status" value="1"/>
</dbReference>
<dbReference type="PROSITE" id="PS50221">
    <property type="entry name" value="GAIN_B"/>
    <property type="match status" value="1"/>
</dbReference>
<evidence type="ECO:0000256" key="2">
    <source>
        <dbReference type="ARBA" id="ARBA00022475"/>
    </source>
</evidence>
<dbReference type="Gene3D" id="1.20.1070.10">
    <property type="entry name" value="Rhodopsin 7-helix transmembrane proteins"/>
    <property type="match status" value="1"/>
</dbReference>
<keyword evidence="11" id="KW-0807">Transducer</keyword>
<dbReference type="InterPro" id="IPR057244">
    <property type="entry name" value="GAIN_B"/>
</dbReference>
<feature type="transmembrane region" description="Helical" evidence="13">
    <location>
        <begin position="428"/>
        <end position="458"/>
    </location>
</feature>
<dbReference type="PRINTS" id="PR00249">
    <property type="entry name" value="GPCRSECRETIN"/>
</dbReference>
<dbReference type="PANTHER" id="PTHR12011:SF285">
    <property type="entry name" value="ADHESION G PROTEIN-COUPLED RECEPTOR G3"/>
    <property type="match status" value="1"/>
</dbReference>
<dbReference type="SMART" id="SM00303">
    <property type="entry name" value="GPS"/>
    <property type="match status" value="1"/>
</dbReference>
<dbReference type="KEGG" id="gacu:117556543"/>
<feature type="transmembrane region" description="Helical" evidence="13">
    <location>
        <begin position="505"/>
        <end position="527"/>
    </location>
</feature>
<dbReference type="GO" id="GO:0004930">
    <property type="term" value="F:G protein-coupled receptor activity"/>
    <property type="evidence" value="ECO:0007669"/>
    <property type="project" value="UniProtKB-KW"/>
</dbReference>
<evidence type="ECO:0000256" key="9">
    <source>
        <dbReference type="ARBA" id="ARBA00023170"/>
    </source>
</evidence>
<feature type="compositionally biased region" description="Polar residues" evidence="12">
    <location>
        <begin position="543"/>
        <end position="558"/>
    </location>
</feature>
<evidence type="ECO:0000313" key="18">
    <source>
        <dbReference type="RefSeq" id="XP_034087785.1"/>
    </source>
</evidence>
<evidence type="ECO:0000256" key="12">
    <source>
        <dbReference type="SAM" id="MobiDB-lite"/>
    </source>
</evidence>
<feature type="domain" description="GAIN-B" evidence="15">
    <location>
        <begin position="89"/>
        <end position="253"/>
    </location>
</feature>
<dbReference type="InterPro" id="IPR046338">
    <property type="entry name" value="GAIN_dom_sf"/>
</dbReference>
<keyword evidence="17" id="KW-1185">Reference proteome</keyword>
<dbReference type="InterPro" id="IPR000203">
    <property type="entry name" value="GPS"/>
</dbReference>
<feature type="transmembrane region" description="Helical" evidence="13">
    <location>
        <begin position="479"/>
        <end position="499"/>
    </location>
</feature>
<dbReference type="InParanoid" id="A0A6P8VMA2"/>
<dbReference type="InterPro" id="IPR017981">
    <property type="entry name" value="GPCR_2-like_7TM"/>
</dbReference>
<keyword evidence="2" id="KW-1003">Cell membrane</keyword>
<keyword evidence="6" id="KW-0297">G-protein coupled receptor</keyword>
<dbReference type="InterPro" id="IPR003910">
    <property type="entry name" value="GPR1/GPR3/GPR5"/>
</dbReference>
<dbReference type="AlphaFoldDB" id="A0A6P8VMA2"/>
<dbReference type="Gene3D" id="2.60.220.50">
    <property type="match status" value="1"/>
</dbReference>
<evidence type="ECO:0000259" key="16">
    <source>
        <dbReference type="PROSITE" id="PS50261"/>
    </source>
</evidence>
<evidence type="ECO:0000256" key="11">
    <source>
        <dbReference type="ARBA" id="ARBA00023224"/>
    </source>
</evidence>
<evidence type="ECO:0000256" key="10">
    <source>
        <dbReference type="ARBA" id="ARBA00023180"/>
    </source>
</evidence>
<feature type="transmembrane region" description="Helical" evidence="13">
    <location>
        <begin position="265"/>
        <end position="287"/>
    </location>
</feature>
<feature type="domain" description="G-protein coupled receptors family 2 profile 2" evidence="16">
    <location>
        <begin position="262"/>
        <end position="532"/>
    </location>
</feature>
<evidence type="ECO:0000313" key="17">
    <source>
        <dbReference type="Proteomes" id="UP000515161"/>
    </source>
</evidence>
<dbReference type="Pfam" id="PF01825">
    <property type="entry name" value="GPS"/>
    <property type="match status" value="1"/>
</dbReference>
<evidence type="ECO:0000256" key="1">
    <source>
        <dbReference type="ARBA" id="ARBA00004651"/>
    </source>
</evidence>
<dbReference type="GO" id="GO:0005886">
    <property type="term" value="C:plasma membrane"/>
    <property type="evidence" value="ECO:0007669"/>
    <property type="project" value="UniProtKB-SubCell"/>
</dbReference>
<feature type="region of interest" description="Disordered" evidence="12">
    <location>
        <begin position="536"/>
        <end position="558"/>
    </location>
</feature>
<keyword evidence="8" id="KW-1015">Disulfide bond</keyword>
<keyword evidence="4 14" id="KW-0732">Signal</keyword>
<dbReference type="PROSITE" id="PS50261">
    <property type="entry name" value="G_PROTEIN_RECEP_F2_4"/>
    <property type="match status" value="1"/>
</dbReference>
<evidence type="ECO:0000256" key="3">
    <source>
        <dbReference type="ARBA" id="ARBA00022692"/>
    </source>
</evidence>
<feature type="transmembrane region" description="Helical" evidence="13">
    <location>
        <begin position="341"/>
        <end position="361"/>
    </location>
</feature>
<dbReference type="OrthoDB" id="6134459at2759"/>
<keyword evidence="9" id="KW-0675">Receptor</keyword>
<dbReference type="PRINTS" id="PR01422">
    <property type="entry name" value="GPR56ORPHANR"/>
</dbReference>
<evidence type="ECO:0000256" key="6">
    <source>
        <dbReference type="ARBA" id="ARBA00023040"/>
    </source>
</evidence>
<accession>A0A6P8VMA2</accession>
<gene>
    <name evidence="18" type="primary">LOC117556543</name>
</gene>
<keyword evidence="5 13" id="KW-1133">Transmembrane helix</keyword>
<dbReference type="RefSeq" id="XP_034087785.1">
    <property type="nucleotide sequence ID" value="XM_034231894.1"/>
</dbReference>
<keyword evidence="3 13" id="KW-0812">Transmembrane</keyword>
<sequence length="558" mass="62198">MRIPLCLLTLVWFPSIQAGACVNSTRIKTETVSHLLRGDRDSDTTTTHATTKARVSLKDCRHVLGRCLSKEMWTRCYESEITSCSVKRRSLNFIHLMVNSSQEAEESPTPQHTVHIPSTCLQRISGDASQKEVLLVATVINSTLFKLSPPRIGRRRVILEKPIIKQVLGGLVLAVRAGNQSVRNLSQPVRLTFRHNRQVESGTCVFWQESHFNDGTGVWSTDGCETSETGSEYICSCNHLSFFAVLVNPALSVQSKRSAVILSNITYIGSALSIFFTIISLIIYICLQRQRPEKAIGVHLQLSVALLCLHLSFLLGSFWVWQLKEGEEGWVCGGLGLFLHWSLLATVCWMALEGFHLYLLLVRVFNIYVRRYLLKLSLVGWGIPTLIAGVCGISGVYGKYTLKIIDATNPNTTSQICWMSSQFPQMPLVSYVTTMAFPCLVILCNFCMLGLVVFKLWRLRAGGGSSGWKKMHREKGIRLWKDCATVLGLSCVLGLPWGLAGTTYISLSGIYLFTILNSLQGLFMFLWSVALTCKPRTDDNSSSKDPSSQKVMTTSFNN</sequence>
<reference evidence="18" key="1">
    <citation type="submission" date="2025-08" db="UniProtKB">
        <authorList>
            <consortium name="RefSeq"/>
        </authorList>
    </citation>
    <scope>IDENTIFICATION</scope>
</reference>
<feature type="transmembrane region" description="Helical" evidence="13">
    <location>
        <begin position="299"/>
        <end position="321"/>
    </location>
</feature>
<evidence type="ECO:0000256" key="14">
    <source>
        <dbReference type="SAM" id="SignalP"/>
    </source>
</evidence>
<dbReference type="GO" id="GO:0007166">
    <property type="term" value="P:cell surface receptor signaling pathway"/>
    <property type="evidence" value="ECO:0007669"/>
    <property type="project" value="InterPro"/>
</dbReference>
<dbReference type="InterPro" id="IPR000832">
    <property type="entry name" value="GPCR_2_secretin-like"/>
</dbReference>
<evidence type="ECO:0000256" key="13">
    <source>
        <dbReference type="SAM" id="Phobius"/>
    </source>
</evidence>
<feature type="transmembrane region" description="Helical" evidence="13">
    <location>
        <begin position="373"/>
        <end position="397"/>
    </location>
</feature>
<evidence type="ECO:0000256" key="8">
    <source>
        <dbReference type="ARBA" id="ARBA00023157"/>
    </source>
</evidence>
<feature type="chain" id="PRO_5028365541" evidence="14">
    <location>
        <begin position="19"/>
        <end position="558"/>
    </location>
</feature>